<dbReference type="InterPro" id="IPR008920">
    <property type="entry name" value="TF_FadR/GntR_C"/>
</dbReference>
<organism evidence="5 6">
    <name type="scientific">Pseudonocardia acidicola</name>
    <dbReference type="NCBI Taxonomy" id="2724939"/>
    <lineage>
        <taxon>Bacteria</taxon>
        <taxon>Bacillati</taxon>
        <taxon>Actinomycetota</taxon>
        <taxon>Actinomycetes</taxon>
        <taxon>Pseudonocardiales</taxon>
        <taxon>Pseudonocardiaceae</taxon>
        <taxon>Pseudonocardia</taxon>
    </lineage>
</organism>
<comment type="caution">
    <text evidence="5">The sequence shown here is derived from an EMBL/GenBank/DDBJ whole genome shotgun (WGS) entry which is preliminary data.</text>
</comment>
<gene>
    <name evidence="5" type="ORF">HF526_12490</name>
</gene>
<dbReference type="Gene3D" id="1.10.10.10">
    <property type="entry name" value="Winged helix-like DNA-binding domain superfamily/Winged helix DNA-binding domain"/>
    <property type="match status" value="1"/>
</dbReference>
<dbReference type="SUPFAM" id="SSF46785">
    <property type="entry name" value="Winged helix' DNA-binding domain"/>
    <property type="match status" value="1"/>
</dbReference>
<dbReference type="SUPFAM" id="SSF48008">
    <property type="entry name" value="GntR ligand-binding domain-like"/>
    <property type="match status" value="1"/>
</dbReference>
<feature type="domain" description="HTH gntR-type" evidence="4">
    <location>
        <begin position="21"/>
        <end position="89"/>
    </location>
</feature>
<dbReference type="Pfam" id="PF07729">
    <property type="entry name" value="FCD"/>
    <property type="match status" value="1"/>
</dbReference>
<dbReference type="InterPro" id="IPR000524">
    <property type="entry name" value="Tscrpt_reg_HTH_GntR"/>
</dbReference>
<dbReference type="PANTHER" id="PTHR43537:SF47">
    <property type="entry name" value="REGULATORY PROTEIN GNTR HTH"/>
    <property type="match status" value="1"/>
</dbReference>
<name>A0ABX1S984_9PSEU</name>
<evidence type="ECO:0000256" key="2">
    <source>
        <dbReference type="ARBA" id="ARBA00023125"/>
    </source>
</evidence>
<reference evidence="5 6" key="1">
    <citation type="submission" date="2020-04" db="EMBL/GenBank/DDBJ databases">
        <authorList>
            <person name="Klaysubun C."/>
            <person name="Duangmal K."/>
            <person name="Lipun K."/>
        </authorList>
    </citation>
    <scope>NUCLEOTIDE SEQUENCE [LARGE SCALE GENOMIC DNA]</scope>
    <source>
        <strain evidence="5 6">K10HN5</strain>
    </source>
</reference>
<dbReference type="PANTHER" id="PTHR43537">
    <property type="entry name" value="TRANSCRIPTIONAL REGULATOR, GNTR FAMILY"/>
    <property type="match status" value="1"/>
</dbReference>
<dbReference type="InterPro" id="IPR011711">
    <property type="entry name" value="GntR_C"/>
</dbReference>
<sequence>MLGCLPVLRRCAVALSAVRAGRVCDEVLAQLEALIASGEWPVGSKIPPEPELVAALGVGRNTVREAVRALEHAGLLEPRRGDGTYVRATSDLGAALLRRARRCTALDVLDVRAGLERDAAATAALRRTDADVAAIQAAAAARRAAAAAGDRDAFVSADLAFHQAVVAATGNGVLVELYAGLTEALRHSVTTTDDLDDDPASFPGHEELATAIADRDPDAARAAVDSYLAAARSLVAPEGTR</sequence>
<keyword evidence="1" id="KW-0805">Transcription regulation</keyword>
<evidence type="ECO:0000259" key="4">
    <source>
        <dbReference type="PROSITE" id="PS50949"/>
    </source>
</evidence>
<dbReference type="SMART" id="SM00345">
    <property type="entry name" value="HTH_GNTR"/>
    <property type="match status" value="1"/>
</dbReference>
<dbReference type="CDD" id="cd07377">
    <property type="entry name" value="WHTH_GntR"/>
    <property type="match status" value="1"/>
</dbReference>
<keyword evidence="3" id="KW-0804">Transcription</keyword>
<proteinExistence type="predicted"/>
<dbReference type="PRINTS" id="PR00035">
    <property type="entry name" value="HTHGNTR"/>
</dbReference>
<evidence type="ECO:0000256" key="3">
    <source>
        <dbReference type="ARBA" id="ARBA00023163"/>
    </source>
</evidence>
<protein>
    <submittedName>
        <fullName evidence="5">FadR family transcriptional regulator</fullName>
    </submittedName>
</protein>
<dbReference type="Gene3D" id="1.20.120.530">
    <property type="entry name" value="GntR ligand-binding domain-like"/>
    <property type="match status" value="1"/>
</dbReference>
<dbReference type="Proteomes" id="UP000820669">
    <property type="component" value="Unassembled WGS sequence"/>
</dbReference>
<dbReference type="InterPro" id="IPR036390">
    <property type="entry name" value="WH_DNA-bd_sf"/>
</dbReference>
<evidence type="ECO:0000313" key="6">
    <source>
        <dbReference type="Proteomes" id="UP000820669"/>
    </source>
</evidence>
<dbReference type="InterPro" id="IPR036388">
    <property type="entry name" value="WH-like_DNA-bd_sf"/>
</dbReference>
<keyword evidence="2" id="KW-0238">DNA-binding</keyword>
<evidence type="ECO:0000256" key="1">
    <source>
        <dbReference type="ARBA" id="ARBA00023015"/>
    </source>
</evidence>
<dbReference type="SMART" id="SM00895">
    <property type="entry name" value="FCD"/>
    <property type="match status" value="1"/>
</dbReference>
<keyword evidence="6" id="KW-1185">Reference proteome</keyword>
<evidence type="ECO:0000313" key="5">
    <source>
        <dbReference type="EMBL" id="NMH98124.1"/>
    </source>
</evidence>
<dbReference type="Pfam" id="PF00392">
    <property type="entry name" value="GntR"/>
    <property type="match status" value="1"/>
</dbReference>
<accession>A0ABX1S984</accession>
<dbReference type="EMBL" id="JAAXLA010000019">
    <property type="protein sequence ID" value="NMH98124.1"/>
    <property type="molecule type" value="Genomic_DNA"/>
</dbReference>
<dbReference type="PROSITE" id="PS50949">
    <property type="entry name" value="HTH_GNTR"/>
    <property type="match status" value="1"/>
</dbReference>